<keyword evidence="2" id="KW-1185">Reference proteome</keyword>
<evidence type="ECO:0000313" key="2">
    <source>
        <dbReference type="Proteomes" id="UP000323386"/>
    </source>
</evidence>
<dbReference type="Proteomes" id="UP000323386">
    <property type="component" value="Unassembled WGS sequence"/>
</dbReference>
<protein>
    <submittedName>
        <fullName evidence="1">Uncharacterized protein</fullName>
    </submittedName>
</protein>
<organism evidence="1 2">
    <name type="scientific">Pseudozyma flocculosa</name>
    <dbReference type="NCBI Taxonomy" id="84751"/>
    <lineage>
        <taxon>Eukaryota</taxon>
        <taxon>Fungi</taxon>
        <taxon>Dikarya</taxon>
        <taxon>Basidiomycota</taxon>
        <taxon>Ustilaginomycotina</taxon>
        <taxon>Ustilaginomycetes</taxon>
        <taxon>Ustilaginales</taxon>
        <taxon>Ustilaginaceae</taxon>
        <taxon>Pseudozyma</taxon>
    </lineage>
</organism>
<gene>
    <name evidence="1" type="ORF">PSFLO_04120</name>
</gene>
<reference evidence="1 2" key="1">
    <citation type="submission" date="2018-03" db="EMBL/GenBank/DDBJ databases">
        <authorList>
            <person name="Guldener U."/>
        </authorList>
    </citation>
    <scope>NUCLEOTIDE SEQUENCE [LARGE SCALE GENOMIC DNA]</scope>
    <source>
        <strain evidence="1 2">DAOM196992</strain>
    </source>
</reference>
<evidence type="ECO:0000313" key="1">
    <source>
        <dbReference type="EMBL" id="SPO38641.1"/>
    </source>
</evidence>
<proteinExistence type="predicted"/>
<dbReference type="EMBL" id="OOIP01000011">
    <property type="protein sequence ID" value="SPO38641.1"/>
    <property type="molecule type" value="Genomic_DNA"/>
</dbReference>
<name>A0A5C3F601_9BASI</name>
<accession>A0A5C3F601</accession>
<dbReference type="AlphaFoldDB" id="A0A5C3F601"/>
<sequence>MQPIDTTQLAPLLSQLRRYTRQHASSPPDEQVDLCLVSRDGGLHLVDSALFSHAVRTELLATAAPGPEPGVRIATVTDSSDEIETVLLARSNDVSSQEEVYDRISRLDARDTVFLMERFARYECWGFEVRIWAQLRDRLEGRDRHLLDDAKWLSGVYAQAEALERWEVCEFLWPHCRCCAMFGGGGGEEGGFDREVDVKRRRLC</sequence>